<keyword evidence="1" id="KW-0812">Transmembrane</keyword>
<gene>
    <name evidence="2" type="ORF">J5Y09_08345</name>
</gene>
<organism evidence="2 3">
    <name type="scientific">Roseomonas nitratireducens</name>
    <dbReference type="NCBI Taxonomy" id="2820810"/>
    <lineage>
        <taxon>Bacteria</taxon>
        <taxon>Pseudomonadati</taxon>
        <taxon>Pseudomonadota</taxon>
        <taxon>Alphaproteobacteria</taxon>
        <taxon>Acetobacterales</taxon>
        <taxon>Roseomonadaceae</taxon>
        <taxon>Roseomonas</taxon>
    </lineage>
</organism>
<reference evidence="2 3" key="1">
    <citation type="submission" date="2021-03" db="EMBL/GenBank/DDBJ databases">
        <authorList>
            <person name="So Y."/>
        </authorList>
    </citation>
    <scope>NUCLEOTIDE SEQUENCE [LARGE SCALE GENOMIC DNA]</scope>
    <source>
        <strain evidence="2 3">PWR1</strain>
    </source>
</reference>
<dbReference type="EMBL" id="JAGIYZ010000006">
    <property type="protein sequence ID" value="MBP0463917.1"/>
    <property type="molecule type" value="Genomic_DNA"/>
</dbReference>
<evidence type="ECO:0000313" key="2">
    <source>
        <dbReference type="EMBL" id="MBP0463917.1"/>
    </source>
</evidence>
<protein>
    <recommendedName>
        <fullName evidence="4">DUF502 domain-containing protein</fullName>
    </recommendedName>
</protein>
<accession>A0ABS4ATM3</accession>
<keyword evidence="1" id="KW-1133">Transmembrane helix</keyword>
<feature type="transmembrane region" description="Helical" evidence="1">
    <location>
        <begin position="42"/>
        <end position="65"/>
    </location>
</feature>
<feature type="transmembrane region" description="Helical" evidence="1">
    <location>
        <begin position="7"/>
        <end position="30"/>
    </location>
</feature>
<name>A0ABS4ATM3_9PROT</name>
<evidence type="ECO:0000256" key="1">
    <source>
        <dbReference type="SAM" id="Phobius"/>
    </source>
</evidence>
<dbReference type="RefSeq" id="WP_209351287.1">
    <property type="nucleotide sequence ID" value="NZ_JAGIYZ010000006.1"/>
</dbReference>
<comment type="caution">
    <text evidence="2">The sequence shown here is derived from an EMBL/GenBank/DDBJ whole genome shotgun (WGS) entry which is preliminary data.</text>
</comment>
<keyword evidence="3" id="KW-1185">Reference proteome</keyword>
<evidence type="ECO:0000313" key="3">
    <source>
        <dbReference type="Proteomes" id="UP000680815"/>
    </source>
</evidence>
<dbReference type="Proteomes" id="UP000680815">
    <property type="component" value="Unassembled WGS sequence"/>
</dbReference>
<keyword evidence="1" id="KW-0472">Membrane</keyword>
<evidence type="ECO:0008006" key="4">
    <source>
        <dbReference type="Google" id="ProtNLM"/>
    </source>
</evidence>
<sequence length="189" mass="20219">MRTLRRALLDGAMVVLPLGAVALLVLGIVHKLQEAADPLSRHYGHPAIVAVVLLVVLCLLIGVLVRSAPGGWARRRLEGALFERIPGYRLVKAFSGDGPLAEGGARALKPALAEIEDGLCPAFVMDTFADGRLLVFVPGSPAPMSGALYVFAADRVRYLDVPLLPFMKAISSWGLGLREMIEAEEARQA</sequence>
<proteinExistence type="predicted"/>